<feature type="transmembrane region" description="Helical" evidence="1">
    <location>
        <begin position="145"/>
        <end position="166"/>
    </location>
</feature>
<evidence type="ECO:0000256" key="1">
    <source>
        <dbReference type="SAM" id="Phobius"/>
    </source>
</evidence>
<dbReference type="AlphaFoldDB" id="A0A6A4DGI5"/>
<feature type="transmembrane region" description="Helical" evidence="1">
    <location>
        <begin position="95"/>
        <end position="116"/>
    </location>
</feature>
<evidence type="ECO:0000313" key="3">
    <source>
        <dbReference type="Proteomes" id="UP000437068"/>
    </source>
</evidence>
<sequence>MQWYKYNRYIFVSDNSQLVCLPVVHCGHVLRQVESLLDDVARVVRELHLLVGAGGFEVGHVIGGAREAADHANVFRVGRVHLLELGQTMAPMATAGVFMVLVNIGFLVAGAMLMLFSSSLESSGWGTRSRAPTSSPPPAQPRRSFASWAIVLAVVGIVGAIVQATWTPPR</sequence>
<gene>
    <name evidence="2" type="ORF">PF001_g12394</name>
</gene>
<dbReference type="EMBL" id="QXGE01000686">
    <property type="protein sequence ID" value="KAE9305878.1"/>
    <property type="molecule type" value="Genomic_DNA"/>
</dbReference>
<protein>
    <submittedName>
        <fullName evidence="2">Uncharacterized protein</fullName>
    </submittedName>
</protein>
<dbReference type="Proteomes" id="UP000437068">
    <property type="component" value="Unassembled WGS sequence"/>
</dbReference>
<evidence type="ECO:0000313" key="2">
    <source>
        <dbReference type="EMBL" id="KAE9305878.1"/>
    </source>
</evidence>
<proteinExistence type="predicted"/>
<keyword evidence="1" id="KW-1133">Transmembrane helix</keyword>
<accession>A0A6A4DGI5</accession>
<name>A0A6A4DGI5_9STRA</name>
<organism evidence="2 3">
    <name type="scientific">Phytophthora fragariae</name>
    <dbReference type="NCBI Taxonomy" id="53985"/>
    <lineage>
        <taxon>Eukaryota</taxon>
        <taxon>Sar</taxon>
        <taxon>Stramenopiles</taxon>
        <taxon>Oomycota</taxon>
        <taxon>Peronosporomycetes</taxon>
        <taxon>Peronosporales</taxon>
        <taxon>Peronosporaceae</taxon>
        <taxon>Phytophthora</taxon>
    </lineage>
</organism>
<comment type="caution">
    <text evidence="2">The sequence shown here is derived from an EMBL/GenBank/DDBJ whole genome shotgun (WGS) entry which is preliminary data.</text>
</comment>
<keyword evidence="1" id="KW-0812">Transmembrane</keyword>
<keyword evidence="1" id="KW-0472">Membrane</keyword>
<reference evidence="2 3" key="1">
    <citation type="submission" date="2018-08" db="EMBL/GenBank/DDBJ databases">
        <title>Genomic investigation of the strawberry pathogen Phytophthora fragariae indicates pathogenicity is determined by transcriptional variation in three key races.</title>
        <authorList>
            <person name="Adams T.M."/>
            <person name="Armitage A.D."/>
            <person name="Sobczyk M.K."/>
            <person name="Bates H.J."/>
            <person name="Dunwell J.M."/>
            <person name="Nellist C.F."/>
            <person name="Harrison R.J."/>
        </authorList>
    </citation>
    <scope>NUCLEOTIDE SEQUENCE [LARGE SCALE GENOMIC DNA]</scope>
    <source>
        <strain evidence="2 3">A4</strain>
    </source>
</reference>